<comment type="caution">
    <text evidence="3">The sequence shown here is derived from an EMBL/GenBank/DDBJ whole genome shotgun (WGS) entry which is preliminary data.</text>
</comment>
<name>A0ABT6RL48_9ACTN</name>
<feature type="compositionally biased region" description="Low complexity" evidence="1">
    <location>
        <begin position="110"/>
        <end position="120"/>
    </location>
</feature>
<evidence type="ECO:0000259" key="2">
    <source>
        <dbReference type="Pfam" id="PF01471"/>
    </source>
</evidence>
<reference evidence="3 4" key="1">
    <citation type="submission" date="2023-05" db="EMBL/GenBank/DDBJ databases">
        <title>Draft genome sequence of Streptomyces sp. B-S-A8 isolated from a cave soil in Thailand.</title>
        <authorList>
            <person name="Chamroensaksri N."/>
            <person name="Muangham S."/>
        </authorList>
    </citation>
    <scope>NUCLEOTIDE SEQUENCE [LARGE SCALE GENOMIC DNA]</scope>
    <source>
        <strain evidence="3 4">B-S-A8</strain>
    </source>
</reference>
<feature type="compositionally biased region" description="Basic and acidic residues" evidence="1">
    <location>
        <begin position="1"/>
        <end position="11"/>
    </location>
</feature>
<dbReference type="InterPro" id="IPR036366">
    <property type="entry name" value="PGBDSf"/>
</dbReference>
<feature type="region of interest" description="Disordered" evidence="1">
    <location>
        <begin position="1"/>
        <end position="67"/>
    </location>
</feature>
<protein>
    <submittedName>
        <fullName evidence="3">Peptidoglycan-binding domain-containing protein</fullName>
    </submittedName>
</protein>
<dbReference type="Proteomes" id="UP001224661">
    <property type="component" value="Unassembled WGS sequence"/>
</dbReference>
<dbReference type="Gene3D" id="1.10.101.10">
    <property type="entry name" value="PGBD-like superfamily/PGBD"/>
    <property type="match status" value="1"/>
</dbReference>
<sequence length="228" mass="23689">MREELPERPEADPVFGHVAPPDADADDTRPTQEILRLFDQQPSELPYQATELSRSDRPGTSGKGRWYGPLAGAAALVAVTVGVAGGYIPGGGSEPGAEAGPADTVQVTDPATSASPTPTTRESRRANRSSERPTSPAATPTTPQTGTSTGTSTSTGTLRRGDSGEQVVELQLRLRQLQLLVAPANGTYGPATEAAVTRFQQARNIGEEPGAYGPKTRAAVEAETSGPE</sequence>
<feature type="region of interest" description="Disordered" evidence="1">
    <location>
        <begin position="84"/>
        <end position="166"/>
    </location>
</feature>
<evidence type="ECO:0000256" key="1">
    <source>
        <dbReference type="SAM" id="MobiDB-lite"/>
    </source>
</evidence>
<proteinExistence type="predicted"/>
<dbReference type="RefSeq" id="WP_282510026.1">
    <property type="nucleotide sequence ID" value="NZ_JASCIR010000002.1"/>
</dbReference>
<evidence type="ECO:0000313" key="3">
    <source>
        <dbReference type="EMBL" id="MDI3385147.1"/>
    </source>
</evidence>
<organism evidence="3 4">
    <name type="scientific">Streptomyces solicavernae</name>
    <dbReference type="NCBI Taxonomy" id="3043614"/>
    <lineage>
        <taxon>Bacteria</taxon>
        <taxon>Bacillati</taxon>
        <taxon>Actinomycetota</taxon>
        <taxon>Actinomycetes</taxon>
        <taxon>Kitasatosporales</taxon>
        <taxon>Streptomycetaceae</taxon>
        <taxon>Streptomyces</taxon>
    </lineage>
</organism>
<feature type="compositionally biased region" description="Low complexity" evidence="1">
    <location>
        <begin position="132"/>
        <end position="157"/>
    </location>
</feature>
<feature type="compositionally biased region" description="Gly residues" evidence="1">
    <location>
        <begin position="84"/>
        <end position="94"/>
    </location>
</feature>
<evidence type="ECO:0000313" key="4">
    <source>
        <dbReference type="Proteomes" id="UP001224661"/>
    </source>
</evidence>
<dbReference type="InterPro" id="IPR002477">
    <property type="entry name" value="Peptidoglycan-bd-like"/>
</dbReference>
<accession>A0ABT6RL48</accession>
<feature type="region of interest" description="Disordered" evidence="1">
    <location>
        <begin position="205"/>
        <end position="228"/>
    </location>
</feature>
<keyword evidence="4" id="KW-1185">Reference proteome</keyword>
<dbReference type="InterPro" id="IPR036365">
    <property type="entry name" value="PGBD-like_sf"/>
</dbReference>
<feature type="domain" description="Peptidoglycan binding-like" evidence="2">
    <location>
        <begin position="163"/>
        <end position="219"/>
    </location>
</feature>
<gene>
    <name evidence="3" type="ORF">QIS99_02780</name>
</gene>
<dbReference type="Pfam" id="PF01471">
    <property type="entry name" value="PG_binding_1"/>
    <property type="match status" value="1"/>
</dbReference>
<dbReference type="SUPFAM" id="SSF47090">
    <property type="entry name" value="PGBD-like"/>
    <property type="match status" value="1"/>
</dbReference>
<dbReference type="EMBL" id="JASCIR010000002">
    <property type="protein sequence ID" value="MDI3385147.1"/>
    <property type="molecule type" value="Genomic_DNA"/>
</dbReference>
<feature type="compositionally biased region" description="Basic and acidic residues" evidence="1">
    <location>
        <begin position="121"/>
        <end position="131"/>
    </location>
</feature>